<dbReference type="Proteomes" id="UP000461730">
    <property type="component" value="Unassembled WGS sequence"/>
</dbReference>
<dbReference type="InterPro" id="IPR001279">
    <property type="entry name" value="Metallo-B-lactamas"/>
</dbReference>
<accession>A0A7K1U3K7</accession>
<evidence type="ECO:0000259" key="1">
    <source>
        <dbReference type="Pfam" id="PF12706"/>
    </source>
</evidence>
<keyword evidence="3" id="KW-1185">Reference proteome</keyword>
<dbReference type="InterPro" id="IPR036866">
    <property type="entry name" value="RibonucZ/Hydroxyglut_hydro"/>
</dbReference>
<dbReference type="PIRSF" id="PIRSF038896">
    <property type="entry name" value="NAPE-PLD"/>
    <property type="match status" value="1"/>
</dbReference>
<proteinExistence type="predicted"/>
<keyword evidence="2" id="KW-0378">Hydrolase</keyword>
<dbReference type="Pfam" id="PF12706">
    <property type="entry name" value="Lactamase_B_2"/>
    <property type="match status" value="1"/>
</dbReference>
<dbReference type="RefSeq" id="WP_157306002.1">
    <property type="nucleotide sequence ID" value="NZ_WRXN01000003.1"/>
</dbReference>
<evidence type="ECO:0000313" key="3">
    <source>
        <dbReference type="Proteomes" id="UP000461730"/>
    </source>
</evidence>
<reference evidence="2 3" key="1">
    <citation type="submission" date="2019-12" db="EMBL/GenBank/DDBJ databases">
        <title>Chitinophaga sp. strain ysch24 (GDMCC 1.1355), whole genome shotgun sequence.</title>
        <authorList>
            <person name="Zhang X."/>
        </authorList>
    </citation>
    <scope>NUCLEOTIDE SEQUENCE [LARGE SCALE GENOMIC DNA]</scope>
    <source>
        <strain evidence="3">ysch24</strain>
    </source>
</reference>
<dbReference type="SUPFAM" id="SSF56281">
    <property type="entry name" value="Metallo-hydrolase/oxidoreductase"/>
    <property type="match status" value="1"/>
</dbReference>
<organism evidence="2 3">
    <name type="scientific">Chitinophaga tropicalis</name>
    <dbReference type="NCBI Taxonomy" id="2683588"/>
    <lineage>
        <taxon>Bacteria</taxon>
        <taxon>Pseudomonadati</taxon>
        <taxon>Bacteroidota</taxon>
        <taxon>Chitinophagia</taxon>
        <taxon>Chitinophagales</taxon>
        <taxon>Chitinophagaceae</taxon>
        <taxon>Chitinophaga</taxon>
    </lineage>
</organism>
<dbReference type="Gene3D" id="3.60.15.10">
    <property type="entry name" value="Ribonuclease Z/Hydroxyacylglutathione hydrolase-like"/>
    <property type="match status" value="1"/>
</dbReference>
<dbReference type="GO" id="GO:0070290">
    <property type="term" value="F:N-acylphosphatidylethanolamine-specific phospholipase D activity"/>
    <property type="evidence" value="ECO:0007669"/>
    <property type="project" value="InterPro"/>
</dbReference>
<sequence length="332" mass="37711">MQYTSNPGLKDMDLPFEWKGTPVDSRGRFVNHELVHNNSFLDFLKWRLQENPQGEEKKNERWTPEIIPEDHFLFSGEDCIVWLGHASFFIRLAGQTLLIDPVFFNIAVIKRHTPLPVDPAKFQGLDYILVSHNHRDHCDEKSLRLLAAGNPQATYLTGLKMDKLIRKFTGSSKIQVAGWYQQYGTASAIKVFYLPSRHWAKRGLTDFNEELWGAFVIQGAGKTIYFGGDSGYGGHFKDVARIFPQIDYCMIGVGAYKPEFFMAQSHSSPQHAVKAANDLNARVFIPMHYGTFDLADEPMGEPLRILAQLEAAHKINPELKILKIGEELLFNG</sequence>
<dbReference type="GO" id="GO:0008270">
    <property type="term" value="F:zinc ion binding"/>
    <property type="evidence" value="ECO:0007669"/>
    <property type="project" value="InterPro"/>
</dbReference>
<name>A0A7K1U3K7_9BACT</name>
<dbReference type="GO" id="GO:0005737">
    <property type="term" value="C:cytoplasm"/>
    <property type="evidence" value="ECO:0007669"/>
    <property type="project" value="TreeGrafter"/>
</dbReference>
<dbReference type="InterPro" id="IPR024884">
    <property type="entry name" value="NAPE-PLD"/>
</dbReference>
<gene>
    <name evidence="2" type="ORF">GO493_09965</name>
</gene>
<dbReference type="AlphaFoldDB" id="A0A7K1U3K7"/>
<feature type="domain" description="Metallo-beta-lactamase" evidence="1">
    <location>
        <begin position="96"/>
        <end position="289"/>
    </location>
</feature>
<protein>
    <submittedName>
        <fullName evidence="2">Zn-dependent hydrolase</fullName>
    </submittedName>
</protein>
<dbReference type="PANTHER" id="PTHR15032:SF4">
    <property type="entry name" value="N-ACYL-PHOSPHATIDYLETHANOLAMINE-HYDROLYZING PHOSPHOLIPASE D"/>
    <property type="match status" value="1"/>
</dbReference>
<dbReference type="PANTHER" id="PTHR15032">
    <property type="entry name" value="N-ACYL-PHOSPHATIDYLETHANOLAMINE-HYDROLYZING PHOSPHOLIPASE D"/>
    <property type="match status" value="1"/>
</dbReference>
<dbReference type="EMBL" id="WRXN01000003">
    <property type="protein sequence ID" value="MVT08585.1"/>
    <property type="molecule type" value="Genomic_DNA"/>
</dbReference>
<comment type="caution">
    <text evidence="2">The sequence shown here is derived from an EMBL/GenBank/DDBJ whole genome shotgun (WGS) entry which is preliminary data.</text>
</comment>
<evidence type="ECO:0000313" key="2">
    <source>
        <dbReference type="EMBL" id="MVT08585.1"/>
    </source>
</evidence>